<dbReference type="NCBIfam" id="TIGR03177">
    <property type="entry name" value="pilus_cpaB"/>
    <property type="match status" value="1"/>
</dbReference>
<proteinExistence type="predicted"/>
<feature type="domain" description="SAF" evidence="1">
    <location>
        <begin position="47"/>
        <end position="111"/>
    </location>
</feature>
<dbReference type="InterPro" id="IPR031571">
    <property type="entry name" value="RcpC_dom"/>
</dbReference>
<evidence type="ECO:0000313" key="2">
    <source>
        <dbReference type="EMBL" id="MEX0430674.1"/>
    </source>
</evidence>
<sequence>MSPLKRGALLTLGALAAGAAGVWFGDRHLAQRAMALEASYREAHETRQVIVAARDLAEGRLLAEDDVALREVPATYLHDDAVSAAGWGGLADARLRTAIAAGKPILPSHIRNTVQTRLAERISPGDRAITIPVSGGGEIAGLLTPGDRLDLMLTHRNAAERQTVPLLDDVPILATGAQFNPDPESDPRMGYDDLTLAVSPVEAARITHALAIGDIRVVLRADSDDGSVRDYRIDAQALTGGERTEDEVDSHPPVELIIGGRQ</sequence>
<dbReference type="Pfam" id="PF16976">
    <property type="entry name" value="RcpC"/>
    <property type="match status" value="1"/>
</dbReference>
<keyword evidence="3" id="KW-1185">Reference proteome</keyword>
<dbReference type="Proteomes" id="UP001556637">
    <property type="component" value="Unassembled WGS sequence"/>
</dbReference>
<dbReference type="EMBL" id="JBAKFF010000001">
    <property type="protein sequence ID" value="MEX0430674.1"/>
    <property type="molecule type" value="Genomic_DNA"/>
</dbReference>
<gene>
    <name evidence="2" type="primary">cpaB</name>
    <name evidence="2" type="ORF">V6X30_04555</name>
</gene>
<dbReference type="InterPro" id="IPR013974">
    <property type="entry name" value="SAF"/>
</dbReference>
<dbReference type="Gene3D" id="3.90.1210.10">
    <property type="entry name" value="Antifreeze-like/N-acetylneuraminic acid synthase C-terminal domain"/>
    <property type="match status" value="1"/>
</dbReference>
<comment type="caution">
    <text evidence="2">The sequence shown here is derived from an EMBL/GenBank/DDBJ whole genome shotgun (WGS) entry which is preliminary data.</text>
</comment>
<accession>A0ABV3T637</accession>
<evidence type="ECO:0000313" key="3">
    <source>
        <dbReference type="Proteomes" id="UP001556637"/>
    </source>
</evidence>
<dbReference type="SMART" id="SM00858">
    <property type="entry name" value="SAF"/>
    <property type="match status" value="1"/>
</dbReference>
<organism evidence="2 3">
    <name type="scientific">Spiribacter insolitus</name>
    <dbReference type="NCBI Taxonomy" id="3122417"/>
    <lineage>
        <taxon>Bacteria</taxon>
        <taxon>Pseudomonadati</taxon>
        <taxon>Pseudomonadota</taxon>
        <taxon>Gammaproteobacteria</taxon>
        <taxon>Chromatiales</taxon>
        <taxon>Ectothiorhodospiraceae</taxon>
        <taxon>Spiribacter</taxon>
    </lineage>
</organism>
<reference evidence="2 3" key="1">
    <citation type="submission" date="2024-02" db="EMBL/GenBank/DDBJ databases">
        <title>New especies of Spiribacter isolated from saline water.</title>
        <authorList>
            <person name="Leon M.J."/>
            <person name="De La Haba R."/>
            <person name="Sanchez-Porro C."/>
            <person name="Ventosa A."/>
        </authorList>
    </citation>
    <scope>NUCLEOTIDE SEQUENCE [LARGE SCALE GENOMIC DNA]</scope>
    <source>
        <strain evidence="3">ag22IC4-189</strain>
    </source>
</reference>
<name>A0ABV3T637_9GAMM</name>
<dbReference type="Pfam" id="PF08666">
    <property type="entry name" value="SAF"/>
    <property type="match status" value="1"/>
</dbReference>
<protein>
    <submittedName>
        <fullName evidence="2">Flp pilus assembly protein CpaB</fullName>
    </submittedName>
</protein>
<dbReference type="RefSeq" id="WP_367983462.1">
    <property type="nucleotide sequence ID" value="NZ_JBAKFF010000001.1"/>
</dbReference>
<dbReference type="InterPro" id="IPR017592">
    <property type="entry name" value="Pilus_assmbl_Flp-typ_CpaB"/>
</dbReference>
<evidence type="ECO:0000259" key="1">
    <source>
        <dbReference type="SMART" id="SM00858"/>
    </source>
</evidence>
<dbReference type="CDD" id="cd11614">
    <property type="entry name" value="SAF_CpaB_FlgA_like"/>
    <property type="match status" value="1"/>
</dbReference>